<evidence type="ECO:0000313" key="9">
    <source>
        <dbReference type="Proteomes" id="UP000317176"/>
    </source>
</evidence>
<keyword evidence="5 7" id="KW-0472">Membrane</keyword>
<evidence type="ECO:0000256" key="1">
    <source>
        <dbReference type="ARBA" id="ARBA00004651"/>
    </source>
</evidence>
<evidence type="ECO:0000256" key="4">
    <source>
        <dbReference type="ARBA" id="ARBA00022989"/>
    </source>
</evidence>
<gene>
    <name evidence="8" type="ORF">IQ17_05772</name>
</gene>
<dbReference type="GO" id="GO:0005886">
    <property type="term" value="C:plasma membrane"/>
    <property type="evidence" value="ECO:0007669"/>
    <property type="project" value="UniProtKB-SubCell"/>
</dbReference>
<keyword evidence="4 7" id="KW-1133">Transmembrane helix</keyword>
<keyword evidence="3 7" id="KW-0812">Transmembrane</keyword>
<accession>A0A562KTK7</accession>
<evidence type="ECO:0000256" key="7">
    <source>
        <dbReference type="SAM" id="Phobius"/>
    </source>
</evidence>
<evidence type="ECO:0000256" key="2">
    <source>
        <dbReference type="ARBA" id="ARBA00022475"/>
    </source>
</evidence>
<keyword evidence="9" id="KW-1185">Reference proteome</keyword>
<dbReference type="InterPro" id="IPR043428">
    <property type="entry name" value="LivM-like"/>
</dbReference>
<feature type="transmembrane region" description="Helical" evidence="7">
    <location>
        <begin position="61"/>
        <end position="81"/>
    </location>
</feature>
<feature type="transmembrane region" description="Helical" evidence="7">
    <location>
        <begin position="36"/>
        <end position="55"/>
    </location>
</feature>
<evidence type="ECO:0000313" key="8">
    <source>
        <dbReference type="EMBL" id="TWH98694.1"/>
    </source>
</evidence>
<feature type="transmembrane region" description="Helical" evidence="7">
    <location>
        <begin position="260"/>
        <end position="286"/>
    </location>
</feature>
<feature type="transmembrane region" description="Helical" evidence="7">
    <location>
        <begin position="6"/>
        <end position="24"/>
    </location>
</feature>
<evidence type="ECO:0000256" key="6">
    <source>
        <dbReference type="SAM" id="MobiDB-lite"/>
    </source>
</evidence>
<keyword evidence="2" id="KW-1003">Cell membrane</keyword>
<dbReference type="RefSeq" id="WP_145640844.1">
    <property type="nucleotide sequence ID" value="NZ_CP088014.1"/>
</dbReference>
<dbReference type="Pfam" id="PF02653">
    <property type="entry name" value="BPD_transp_2"/>
    <property type="match status" value="1"/>
</dbReference>
<dbReference type="PANTHER" id="PTHR30482:SF4">
    <property type="entry name" value="SLR1201 PROTEIN"/>
    <property type="match status" value="1"/>
</dbReference>
<feature type="transmembrane region" description="Helical" evidence="7">
    <location>
        <begin position="114"/>
        <end position="132"/>
    </location>
</feature>
<feature type="transmembrane region" description="Helical" evidence="7">
    <location>
        <begin position="88"/>
        <end position="108"/>
    </location>
</feature>
<feature type="transmembrane region" description="Helical" evidence="7">
    <location>
        <begin position="174"/>
        <end position="201"/>
    </location>
</feature>
<dbReference type="PANTHER" id="PTHR30482">
    <property type="entry name" value="HIGH-AFFINITY BRANCHED-CHAIN AMINO ACID TRANSPORT SYSTEM PERMEASE"/>
    <property type="match status" value="1"/>
</dbReference>
<dbReference type="EMBL" id="VLKL01000021">
    <property type="protein sequence ID" value="TWH98694.1"/>
    <property type="molecule type" value="Genomic_DNA"/>
</dbReference>
<feature type="transmembrane region" description="Helical" evidence="7">
    <location>
        <begin position="298"/>
        <end position="316"/>
    </location>
</feature>
<evidence type="ECO:0000256" key="3">
    <source>
        <dbReference type="ARBA" id="ARBA00022692"/>
    </source>
</evidence>
<proteinExistence type="predicted"/>
<organism evidence="8 9">
    <name type="scientific">Bradyrhizobium daqingense</name>
    <dbReference type="NCBI Taxonomy" id="993502"/>
    <lineage>
        <taxon>Bacteria</taxon>
        <taxon>Pseudomonadati</taxon>
        <taxon>Pseudomonadota</taxon>
        <taxon>Alphaproteobacteria</taxon>
        <taxon>Hyphomicrobiales</taxon>
        <taxon>Nitrobacteraceae</taxon>
        <taxon>Bradyrhizobium</taxon>
    </lineage>
</organism>
<evidence type="ECO:0000256" key="5">
    <source>
        <dbReference type="ARBA" id="ARBA00023136"/>
    </source>
</evidence>
<comment type="caution">
    <text evidence="8">The sequence shown here is derived from an EMBL/GenBank/DDBJ whole genome shotgun (WGS) entry which is preliminary data.</text>
</comment>
<comment type="subcellular location">
    <subcellularLocation>
        <location evidence="1">Cell membrane</location>
        <topology evidence="1">Multi-pass membrane protein</topology>
    </subcellularLocation>
</comment>
<dbReference type="GO" id="GO:0015658">
    <property type="term" value="F:branched-chain amino acid transmembrane transporter activity"/>
    <property type="evidence" value="ECO:0007669"/>
    <property type="project" value="InterPro"/>
</dbReference>
<feature type="region of interest" description="Disordered" evidence="6">
    <location>
        <begin position="335"/>
        <end position="354"/>
    </location>
</feature>
<dbReference type="AlphaFoldDB" id="A0A562KTK7"/>
<dbReference type="OrthoDB" id="9804361at2"/>
<feature type="transmembrane region" description="Helical" evidence="7">
    <location>
        <begin position="222"/>
        <end position="240"/>
    </location>
</feature>
<sequence>MPIRFRLAAQAVAVALAIVAIALIPSTIELFAMMQLTLFAAMAVLALSLAFIWGFGGILSFGQTAFFGLGGYAYAIAAVNFQDSTPSILLAIIVPSVFAAILGYFIFFGRISDVYLGVITLTVTLILFNCVNSTSGDEYRIGKALLGGFNGMPGVPTFNVPFYPDQVLTPEQSWWVTGGALLAVFLLLRLLLSLPAGRIIVAVRENEVRASLLGYDPRKVKLLTFILSGAIAGLAGALYVNWGAFVGPTIFSLSLSAEIIIWITVGGLGTLLGPIVGCVLIEYIVAYIGSQQALNSNLVLGAVLVVFVLLLPKGLVPTARDLLMRLVPAPKPKARLAEGHVPPSAAASHMAGAE</sequence>
<reference evidence="8 9" key="1">
    <citation type="journal article" date="2015" name="Stand. Genomic Sci.">
        <title>Genomic Encyclopedia of Bacterial and Archaeal Type Strains, Phase III: the genomes of soil and plant-associated and newly described type strains.</title>
        <authorList>
            <person name="Whitman W.B."/>
            <person name="Woyke T."/>
            <person name="Klenk H.P."/>
            <person name="Zhou Y."/>
            <person name="Lilburn T.G."/>
            <person name="Beck B.J."/>
            <person name="De Vos P."/>
            <person name="Vandamme P."/>
            <person name="Eisen J.A."/>
            <person name="Garrity G."/>
            <person name="Hugenholtz P."/>
            <person name="Kyrpides N.C."/>
        </authorList>
    </citation>
    <scope>NUCLEOTIDE SEQUENCE [LARGE SCALE GENOMIC DNA]</scope>
    <source>
        <strain evidence="8 9">CGMCC 1.10947</strain>
    </source>
</reference>
<dbReference type="Proteomes" id="UP000317176">
    <property type="component" value="Unassembled WGS sequence"/>
</dbReference>
<name>A0A562KTK7_9BRAD</name>
<dbReference type="InterPro" id="IPR001851">
    <property type="entry name" value="ABC_transp_permease"/>
</dbReference>
<dbReference type="CDD" id="cd06581">
    <property type="entry name" value="TM_PBP1_LivM_like"/>
    <property type="match status" value="1"/>
</dbReference>
<protein>
    <submittedName>
        <fullName evidence="8">Amino acid/amide ABC transporter membrane protein 2 (HAAT family)</fullName>
    </submittedName>
</protein>